<comment type="caution">
    <text evidence="1">The sequence shown here is derived from an EMBL/GenBank/DDBJ whole genome shotgun (WGS) entry which is preliminary data.</text>
</comment>
<organism evidence="1 2">
    <name type="scientific">Candidatus Enterovibrio escicola</name>
    <dbReference type="NCBI Taxonomy" id="1927127"/>
    <lineage>
        <taxon>Bacteria</taxon>
        <taxon>Pseudomonadati</taxon>
        <taxon>Pseudomonadota</taxon>
        <taxon>Gammaproteobacteria</taxon>
        <taxon>Vibrionales</taxon>
        <taxon>Vibrionaceae</taxon>
        <taxon>Enterovibrio</taxon>
    </lineage>
</organism>
<dbReference type="GeneID" id="95972770"/>
<keyword evidence="2" id="KW-1185">Reference proteome</keyword>
<name>A0A2A5SZ50_9GAMM</name>
<gene>
    <name evidence="1" type="ORF">BTN49_3332</name>
</gene>
<reference evidence="2" key="1">
    <citation type="submission" date="2017-04" db="EMBL/GenBank/DDBJ databases">
        <title>Genome evolution of the luminous symbionts of deep sea anglerfish.</title>
        <authorList>
            <person name="Hendry T.A."/>
        </authorList>
    </citation>
    <scope>NUCLEOTIDE SEQUENCE [LARGE SCALE GENOMIC DNA]</scope>
</reference>
<evidence type="ECO:0008006" key="3">
    <source>
        <dbReference type="Google" id="ProtNLM"/>
    </source>
</evidence>
<protein>
    <recommendedName>
        <fullName evidence="3">Tc1-like transposase DDE domain-containing protein</fullName>
    </recommendedName>
</protein>
<dbReference type="AlphaFoldDB" id="A0A2A5SZ50"/>
<dbReference type="EMBL" id="NBYY01000039">
    <property type="protein sequence ID" value="PCS21182.1"/>
    <property type="molecule type" value="Genomic_DNA"/>
</dbReference>
<dbReference type="Proteomes" id="UP000219020">
    <property type="component" value="Unassembled WGS sequence"/>
</dbReference>
<evidence type="ECO:0000313" key="2">
    <source>
        <dbReference type="Proteomes" id="UP000219020"/>
    </source>
</evidence>
<dbReference type="RefSeq" id="WP_199399624.1">
    <property type="nucleotide sequence ID" value="NZ_CAWNJE010000020.1"/>
</dbReference>
<accession>A0A2A5SZ50</accession>
<proteinExistence type="predicted"/>
<sequence length="39" mass="4430">MDNASVHKHSDTLEAIEALGCTLEWLIPYSPSFDLMEHK</sequence>
<evidence type="ECO:0000313" key="1">
    <source>
        <dbReference type="EMBL" id="PCS21182.1"/>
    </source>
</evidence>